<feature type="transmembrane region" description="Helical" evidence="5">
    <location>
        <begin position="273"/>
        <end position="290"/>
    </location>
</feature>
<dbReference type="PANTHER" id="PTHR43065:SF42">
    <property type="entry name" value="TWO-COMPONENT SENSOR PPRA"/>
    <property type="match status" value="1"/>
</dbReference>
<dbReference type="SUPFAM" id="SSF47384">
    <property type="entry name" value="Homodimeric domain of signal transducing histidine kinase"/>
    <property type="match status" value="1"/>
</dbReference>
<feature type="coiled-coil region" evidence="4">
    <location>
        <begin position="433"/>
        <end position="486"/>
    </location>
</feature>
<keyword evidence="5" id="KW-1133">Transmembrane helix</keyword>
<dbReference type="InterPro" id="IPR011622">
    <property type="entry name" value="7TMR_DISM_rcpt_extracell_dom2"/>
</dbReference>
<dbReference type="SMART" id="SM00388">
    <property type="entry name" value="HisKA"/>
    <property type="match status" value="1"/>
</dbReference>
<feature type="transmembrane region" description="Helical" evidence="5">
    <location>
        <begin position="235"/>
        <end position="253"/>
    </location>
</feature>
<dbReference type="CDD" id="cd00082">
    <property type="entry name" value="HisKA"/>
    <property type="match status" value="1"/>
</dbReference>
<sequence length="745" mass="85343">MKKSIPLFLLSFLFIVASLGQDTLPPVFEINNDKGAPFQLHVAYTQLLEDGSDTLSIEDVSAGAFSDRFHPNQTVAHGIDYQIHTYWLRFQIKNTLNHDITLFVANNFGVLLVNMDYLYLYQQESNGQWLVEKTGNGVPWSQRTGLKLLQQLPVRLAAQEQAVIYLRLHDDFRLTKPDVFTVNMQSAGSFLNENFASFVEEQEAITGFLITMLIGIIFLTIIYNAYNYFITGERAYLYFVLFLLSFCLAQSAYRFYFLFVAQYPAIAYYGIPFYWYFANIFLVQYLRIFLHTKKIIPRTDTWLVASLWIEGIYLLIYLLINPYASYNQSVYLSLVQSITLELPAYMIGITLVQLYLKKYKPVNLLLIALLPFVLLWSIGDLFSNSKLFYIALHRNAEQYKVFVSQSESFWSYTQIITTIWLVVGLSGALTKRYNETRKKLTEKELEKEKLEKEREIERSRLIEEQKIELEQQVERRTAELKQSLLELKSTQAQLIQKEKMASLGELTAGIAHEIQNPLNFVNNFSEVNTELIDEMETALQQRDTKEAVAIAEDIKENLQKITHHGKRVDSIVKGMLQHSRAGTSKKELTDVNALVDECLRLSYHSMRAKDKAFNAEIKTELDESVGKINVVPQDISRVLLNLLNNAFYAVNEKKGQLNGTFEPMISVGTKKLDSKVEIDVKDNGIGISRNIIDKIFQPFFTTKPAGQGTGLGLSLSYDIIKAHGGEIKVESKEGEGSEFTIELRY</sequence>
<proteinExistence type="predicted"/>
<dbReference type="InterPro" id="IPR011623">
    <property type="entry name" value="7TMR_DISM_rcpt_extracell_dom1"/>
</dbReference>
<dbReference type="Proteomes" id="UP000305848">
    <property type="component" value="Unassembled WGS sequence"/>
</dbReference>
<dbReference type="Pfam" id="PF07696">
    <property type="entry name" value="7TMR-DISMED2"/>
    <property type="match status" value="1"/>
</dbReference>
<protein>
    <recommendedName>
        <fullName evidence="2">histidine kinase</fullName>
        <ecNumber evidence="2">2.7.13.3</ecNumber>
    </recommendedName>
</protein>
<dbReference type="OrthoDB" id="9806995at2"/>
<evidence type="ECO:0000313" key="8">
    <source>
        <dbReference type="EMBL" id="TKK66190.1"/>
    </source>
</evidence>
<dbReference type="SMART" id="SM00387">
    <property type="entry name" value="HATPase_c"/>
    <property type="match status" value="1"/>
</dbReference>
<dbReference type="EC" id="2.7.13.3" evidence="2"/>
<dbReference type="PANTHER" id="PTHR43065">
    <property type="entry name" value="SENSOR HISTIDINE KINASE"/>
    <property type="match status" value="1"/>
</dbReference>
<gene>
    <name evidence="8" type="ORF">FC093_18240</name>
</gene>
<keyword evidence="9" id="KW-1185">Reference proteome</keyword>
<keyword evidence="5" id="KW-0812">Transmembrane</keyword>
<dbReference type="Pfam" id="PF07695">
    <property type="entry name" value="7TMR-DISM_7TM"/>
    <property type="match status" value="1"/>
</dbReference>
<keyword evidence="5" id="KW-0472">Membrane</keyword>
<organism evidence="8 9">
    <name type="scientific">Ilyomonas limi</name>
    <dbReference type="NCBI Taxonomy" id="2575867"/>
    <lineage>
        <taxon>Bacteria</taxon>
        <taxon>Pseudomonadati</taxon>
        <taxon>Bacteroidota</taxon>
        <taxon>Chitinophagia</taxon>
        <taxon>Chitinophagales</taxon>
        <taxon>Chitinophagaceae</taxon>
        <taxon>Ilyomonas</taxon>
    </lineage>
</organism>
<evidence type="ECO:0000259" key="7">
    <source>
        <dbReference type="PROSITE" id="PS50109"/>
    </source>
</evidence>
<dbReference type="GO" id="GO:0000155">
    <property type="term" value="F:phosphorelay sensor kinase activity"/>
    <property type="evidence" value="ECO:0007669"/>
    <property type="project" value="InterPro"/>
</dbReference>
<evidence type="ECO:0000256" key="1">
    <source>
        <dbReference type="ARBA" id="ARBA00000085"/>
    </source>
</evidence>
<reference evidence="8 9" key="1">
    <citation type="submission" date="2019-05" db="EMBL/GenBank/DDBJ databases">
        <title>Panacibacter sp. strain 17mud1-8 Genome sequencing and assembly.</title>
        <authorList>
            <person name="Chhetri G."/>
        </authorList>
    </citation>
    <scope>NUCLEOTIDE SEQUENCE [LARGE SCALE GENOMIC DNA]</scope>
    <source>
        <strain evidence="8 9">17mud1-8</strain>
    </source>
</reference>
<dbReference type="InterPro" id="IPR036890">
    <property type="entry name" value="HATPase_C_sf"/>
</dbReference>
<feature type="chain" id="PRO_5020806196" description="histidine kinase" evidence="6">
    <location>
        <begin position="21"/>
        <end position="745"/>
    </location>
</feature>
<dbReference type="RefSeq" id="WP_137263246.1">
    <property type="nucleotide sequence ID" value="NZ_SZQL01000016.1"/>
</dbReference>
<keyword evidence="4" id="KW-0175">Coiled coil</keyword>
<evidence type="ECO:0000256" key="3">
    <source>
        <dbReference type="ARBA" id="ARBA00022553"/>
    </source>
</evidence>
<feature type="transmembrane region" description="Helical" evidence="5">
    <location>
        <begin position="362"/>
        <end position="379"/>
    </location>
</feature>
<dbReference type="PROSITE" id="PS50109">
    <property type="entry name" value="HIS_KIN"/>
    <property type="match status" value="1"/>
</dbReference>
<comment type="caution">
    <text evidence="8">The sequence shown here is derived from an EMBL/GenBank/DDBJ whole genome shotgun (WGS) entry which is preliminary data.</text>
</comment>
<dbReference type="EMBL" id="SZQL01000016">
    <property type="protein sequence ID" value="TKK66190.1"/>
    <property type="molecule type" value="Genomic_DNA"/>
</dbReference>
<dbReference type="PRINTS" id="PR00344">
    <property type="entry name" value="BCTRLSENSOR"/>
</dbReference>
<dbReference type="Pfam" id="PF02518">
    <property type="entry name" value="HATPase_c"/>
    <property type="match status" value="1"/>
</dbReference>
<keyword evidence="6" id="KW-0732">Signal</keyword>
<feature type="signal peptide" evidence="6">
    <location>
        <begin position="1"/>
        <end position="20"/>
    </location>
</feature>
<evidence type="ECO:0000313" key="9">
    <source>
        <dbReference type="Proteomes" id="UP000305848"/>
    </source>
</evidence>
<dbReference type="AlphaFoldDB" id="A0A4U3KUW4"/>
<evidence type="ECO:0000256" key="5">
    <source>
        <dbReference type="SAM" id="Phobius"/>
    </source>
</evidence>
<dbReference type="InterPro" id="IPR003594">
    <property type="entry name" value="HATPase_dom"/>
</dbReference>
<dbReference type="InterPro" id="IPR003661">
    <property type="entry name" value="HisK_dim/P_dom"/>
</dbReference>
<dbReference type="InterPro" id="IPR005467">
    <property type="entry name" value="His_kinase_dom"/>
</dbReference>
<dbReference type="InterPro" id="IPR004358">
    <property type="entry name" value="Sig_transdc_His_kin-like_C"/>
</dbReference>
<dbReference type="Pfam" id="PF00512">
    <property type="entry name" value="HisKA"/>
    <property type="match status" value="1"/>
</dbReference>
<dbReference type="SUPFAM" id="SSF55874">
    <property type="entry name" value="ATPase domain of HSP90 chaperone/DNA topoisomerase II/histidine kinase"/>
    <property type="match status" value="1"/>
</dbReference>
<accession>A0A4U3KUW4</accession>
<comment type="catalytic activity">
    <reaction evidence="1">
        <text>ATP + protein L-histidine = ADP + protein N-phospho-L-histidine.</text>
        <dbReference type="EC" id="2.7.13.3"/>
    </reaction>
</comment>
<feature type="transmembrane region" description="Helical" evidence="5">
    <location>
        <begin position="409"/>
        <end position="429"/>
    </location>
</feature>
<dbReference type="Gene3D" id="3.30.565.10">
    <property type="entry name" value="Histidine kinase-like ATPase, C-terminal domain"/>
    <property type="match status" value="1"/>
</dbReference>
<evidence type="ECO:0000256" key="4">
    <source>
        <dbReference type="SAM" id="Coils"/>
    </source>
</evidence>
<dbReference type="Gene3D" id="2.60.40.2380">
    <property type="match status" value="1"/>
</dbReference>
<evidence type="ECO:0000256" key="2">
    <source>
        <dbReference type="ARBA" id="ARBA00012438"/>
    </source>
</evidence>
<name>A0A4U3KUW4_9BACT</name>
<evidence type="ECO:0000256" key="6">
    <source>
        <dbReference type="SAM" id="SignalP"/>
    </source>
</evidence>
<feature type="transmembrane region" description="Helical" evidence="5">
    <location>
        <begin position="204"/>
        <end position="223"/>
    </location>
</feature>
<feature type="transmembrane region" description="Helical" evidence="5">
    <location>
        <begin position="302"/>
        <end position="324"/>
    </location>
</feature>
<keyword evidence="3" id="KW-0597">Phosphoprotein</keyword>
<feature type="domain" description="Histidine kinase" evidence="7">
    <location>
        <begin position="509"/>
        <end position="745"/>
    </location>
</feature>
<feature type="transmembrane region" description="Helical" evidence="5">
    <location>
        <begin position="330"/>
        <end position="355"/>
    </location>
</feature>
<dbReference type="Gene3D" id="1.10.287.130">
    <property type="match status" value="1"/>
</dbReference>
<dbReference type="InterPro" id="IPR036097">
    <property type="entry name" value="HisK_dim/P_sf"/>
</dbReference>